<evidence type="ECO:0000313" key="2">
    <source>
        <dbReference type="Proteomes" id="UP000828390"/>
    </source>
</evidence>
<gene>
    <name evidence="1" type="ORF">DPMN_143293</name>
</gene>
<accession>A0A9D4GDC1</accession>
<evidence type="ECO:0000313" key="1">
    <source>
        <dbReference type="EMBL" id="KAH3814782.1"/>
    </source>
</evidence>
<reference evidence="1" key="1">
    <citation type="journal article" date="2019" name="bioRxiv">
        <title>The Genome of the Zebra Mussel, Dreissena polymorpha: A Resource for Invasive Species Research.</title>
        <authorList>
            <person name="McCartney M.A."/>
            <person name="Auch B."/>
            <person name="Kono T."/>
            <person name="Mallez S."/>
            <person name="Zhang Y."/>
            <person name="Obille A."/>
            <person name="Becker A."/>
            <person name="Abrahante J.E."/>
            <person name="Garbe J."/>
            <person name="Badalamenti J.P."/>
            <person name="Herman A."/>
            <person name="Mangelson H."/>
            <person name="Liachko I."/>
            <person name="Sullivan S."/>
            <person name="Sone E.D."/>
            <person name="Koren S."/>
            <person name="Silverstein K.A.T."/>
            <person name="Beckman K.B."/>
            <person name="Gohl D.M."/>
        </authorList>
    </citation>
    <scope>NUCLEOTIDE SEQUENCE</scope>
    <source>
        <strain evidence="1">Duluth1</strain>
        <tissue evidence="1">Whole animal</tissue>
    </source>
</reference>
<organism evidence="1 2">
    <name type="scientific">Dreissena polymorpha</name>
    <name type="common">Zebra mussel</name>
    <name type="synonym">Mytilus polymorpha</name>
    <dbReference type="NCBI Taxonomy" id="45954"/>
    <lineage>
        <taxon>Eukaryota</taxon>
        <taxon>Metazoa</taxon>
        <taxon>Spiralia</taxon>
        <taxon>Lophotrochozoa</taxon>
        <taxon>Mollusca</taxon>
        <taxon>Bivalvia</taxon>
        <taxon>Autobranchia</taxon>
        <taxon>Heteroconchia</taxon>
        <taxon>Euheterodonta</taxon>
        <taxon>Imparidentia</taxon>
        <taxon>Neoheterodontei</taxon>
        <taxon>Myida</taxon>
        <taxon>Dreissenoidea</taxon>
        <taxon>Dreissenidae</taxon>
        <taxon>Dreissena</taxon>
    </lineage>
</organism>
<reference evidence="1" key="2">
    <citation type="submission" date="2020-11" db="EMBL/GenBank/DDBJ databases">
        <authorList>
            <person name="McCartney M.A."/>
            <person name="Auch B."/>
            <person name="Kono T."/>
            <person name="Mallez S."/>
            <person name="Becker A."/>
            <person name="Gohl D.M."/>
            <person name="Silverstein K.A.T."/>
            <person name="Koren S."/>
            <person name="Bechman K.B."/>
            <person name="Herman A."/>
            <person name="Abrahante J.E."/>
            <person name="Garbe J."/>
        </authorList>
    </citation>
    <scope>NUCLEOTIDE SEQUENCE</scope>
    <source>
        <strain evidence="1">Duluth1</strain>
        <tissue evidence="1">Whole animal</tissue>
    </source>
</reference>
<keyword evidence="2" id="KW-1185">Reference proteome</keyword>
<comment type="caution">
    <text evidence="1">The sequence shown here is derived from an EMBL/GenBank/DDBJ whole genome shotgun (WGS) entry which is preliminary data.</text>
</comment>
<dbReference type="EMBL" id="JAIWYP010000006">
    <property type="protein sequence ID" value="KAH3814782.1"/>
    <property type="molecule type" value="Genomic_DNA"/>
</dbReference>
<protein>
    <submittedName>
        <fullName evidence="1">Uncharacterized protein</fullName>
    </submittedName>
</protein>
<sequence length="137" mass="15322">MLSAHSHRSVKTGVTQWSGDIIRTNVLTKFHEDNPGSNQPYFDHRQLYTLRTSTALRIANNQKPSTSRTVNSCPHRGLSTVLHNHQLPQSSLPSTARIKVLKALKFQHISQSDSKTLCDFIAGSMDLTRLPKCTGWA</sequence>
<dbReference type="Proteomes" id="UP000828390">
    <property type="component" value="Unassembled WGS sequence"/>
</dbReference>
<proteinExistence type="predicted"/>
<name>A0A9D4GDC1_DREPO</name>
<dbReference type="AlphaFoldDB" id="A0A9D4GDC1"/>